<sequence>MWMPFDNGATVGQPGYEGGVIVRDEEHQAGARATLERDCKHCPWSVTCGIYGWFFHTRFLGSEAESEFPTMLDGLAAILDIGSRVDDPECDSQMEAVARAIEQFVGRFP</sequence>
<evidence type="ECO:0000313" key="1">
    <source>
        <dbReference type="EMBL" id="VIP01859.1"/>
    </source>
</evidence>
<dbReference type="EMBL" id="LR593887">
    <property type="protein sequence ID" value="VTR99665.1"/>
    <property type="molecule type" value="Genomic_DNA"/>
</dbReference>
<accession>A0A6C2YKU9</accession>
<dbReference type="RefSeq" id="WP_162657100.1">
    <property type="nucleotide sequence ID" value="NZ_LR593887.1"/>
</dbReference>
<dbReference type="Proteomes" id="UP000464378">
    <property type="component" value="Chromosome"/>
</dbReference>
<dbReference type="AlphaFoldDB" id="A0A6C2YKU9"/>
<dbReference type="InParanoid" id="A0A6C2YKU9"/>
<dbReference type="KEGG" id="tim:GMBLW1_21010"/>
<dbReference type="EMBL" id="LR586016">
    <property type="protein sequence ID" value="VIP01859.1"/>
    <property type="molecule type" value="Genomic_DNA"/>
</dbReference>
<organism evidence="1">
    <name type="scientific">Tuwongella immobilis</name>
    <dbReference type="NCBI Taxonomy" id="692036"/>
    <lineage>
        <taxon>Bacteria</taxon>
        <taxon>Pseudomonadati</taxon>
        <taxon>Planctomycetota</taxon>
        <taxon>Planctomycetia</taxon>
        <taxon>Gemmatales</taxon>
        <taxon>Gemmataceae</taxon>
        <taxon>Tuwongella</taxon>
    </lineage>
</organism>
<keyword evidence="2" id="KW-1185">Reference proteome</keyword>
<protein>
    <submittedName>
        <fullName evidence="1">Uncharacterized protein</fullName>
    </submittedName>
</protein>
<evidence type="ECO:0000313" key="2">
    <source>
        <dbReference type="Proteomes" id="UP000464378"/>
    </source>
</evidence>
<gene>
    <name evidence="1" type="ORF">GMBLW1_21010</name>
</gene>
<name>A0A6C2YKU9_9BACT</name>
<reference evidence="1" key="1">
    <citation type="submission" date="2019-04" db="EMBL/GenBank/DDBJ databases">
        <authorList>
            <consortium name="Science for Life Laboratories"/>
        </authorList>
    </citation>
    <scope>NUCLEOTIDE SEQUENCE</scope>
    <source>
        <strain evidence="1">MBLW1</strain>
    </source>
</reference>
<proteinExistence type="predicted"/>